<gene>
    <name evidence="2" type="ORF">QJS10_CPA08g00923</name>
</gene>
<feature type="compositionally biased region" description="Basic and acidic residues" evidence="1">
    <location>
        <begin position="15"/>
        <end position="60"/>
    </location>
</feature>
<evidence type="ECO:0000256" key="1">
    <source>
        <dbReference type="SAM" id="MobiDB-lite"/>
    </source>
</evidence>
<sequence length="176" mass="19995">MAESPKRLNPKAAKRGRENKRVGKSKFLEGAKQKKENKKKTEDEVERGEGGEDSKRRSELLNKNKQLQKEVQMLQQEIQKLNKRMQTIRMDHGLLVHILQKQITSGCPLAGPSSPLMFDQGNSPFSGRDMEMSGALAVVDKLIEDYTSVVPKKKKEKQTATPMRRSERLNPQSPLQ</sequence>
<organism evidence="2 3">
    <name type="scientific">Acorus calamus</name>
    <name type="common">Sweet flag</name>
    <dbReference type="NCBI Taxonomy" id="4465"/>
    <lineage>
        <taxon>Eukaryota</taxon>
        <taxon>Viridiplantae</taxon>
        <taxon>Streptophyta</taxon>
        <taxon>Embryophyta</taxon>
        <taxon>Tracheophyta</taxon>
        <taxon>Spermatophyta</taxon>
        <taxon>Magnoliopsida</taxon>
        <taxon>Liliopsida</taxon>
        <taxon>Acoraceae</taxon>
        <taxon>Acorus</taxon>
    </lineage>
</organism>
<evidence type="ECO:0000313" key="3">
    <source>
        <dbReference type="Proteomes" id="UP001180020"/>
    </source>
</evidence>
<protein>
    <submittedName>
        <fullName evidence="2">Uncharacterized protein</fullName>
    </submittedName>
</protein>
<feature type="region of interest" description="Disordered" evidence="1">
    <location>
        <begin position="1"/>
        <end position="60"/>
    </location>
</feature>
<dbReference type="EMBL" id="JAUJYO010000008">
    <property type="protein sequence ID" value="KAK1311256.1"/>
    <property type="molecule type" value="Genomic_DNA"/>
</dbReference>
<proteinExistence type="predicted"/>
<reference evidence="2" key="1">
    <citation type="journal article" date="2023" name="Nat. Commun.">
        <title>Diploid and tetraploid genomes of Acorus and the evolution of monocots.</title>
        <authorList>
            <person name="Ma L."/>
            <person name="Liu K.W."/>
            <person name="Li Z."/>
            <person name="Hsiao Y.Y."/>
            <person name="Qi Y."/>
            <person name="Fu T."/>
            <person name="Tang G.D."/>
            <person name="Zhang D."/>
            <person name="Sun W.H."/>
            <person name="Liu D.K."/>
            <person name="Li Y."/>
            <person name="Chen G.Z."/>
            <person name="Liu X.D."/>
            <person name="Liao X.Y."/>
            <person name="Jiang Y.T."/>
            <person name="Yu X."/>
            <person name="Hao Y."/>
            <person name="Huang J."/>
            <person name="Zhao X.W."/>
            <person name="Ke S."/>
            <person name="Chen Y.Y."/>
            <person name="Wu W.L."/>
            <person name="Hsu J.L."/>
            <person name="Lin Y.F."/>
            <person name="Huang M.D."/>
            <person name="Li C.Y."/>
            <person name="Huang L."/>
            <person name="Wang Z.W."/>
            <person name="Zhao X."/>
            <person name="Zhong W.Y."/>
            <person name="Peng D.H."/>
            <person name="Ahmad S."/>
            <person name="Lan S."/>
            <person name="Zhang J.S."/>
            <person name="Tsai W.C."/>
            <person name="Van de Peer Y."/>
            <person name="Liu Z.J."/>
        </authorList>
    </citation>
    <scope>NUCLEOTIDE SEQUENCE</scope>
    <source>
        <strain evidence="2">CP</strain>
    </source>
</reference>
<evidence type="ECO:0000313" key="2">
    <source>
        <dbReference type="EMBL" id="KAK1311256.1"/>
    </source>
</evidence>
<keyword evidence="3" id="KW-1185">Reference proteome</keyword>
<name>A0AAV9ECC1_ACOCL</name>
<comment type="caution">
    <text evidence="2">The sequence shown here is derived from an EMBL/GenBank/DDBJ whole genome shotgun (WGS) entry which is preliminary data.</text>
</comment>
<reference evidence="2" key="2">
    <citation type="submission" date="2023-06" db="EMBL/GenBank/DDBJ databases">
        <authorList>
            <person name="Ma L."/>
            <person name="Liu K.-W."/>
            <person name="Li Z."/>
            <person name="Hsiao Y.-Y."/>
            <person name="Qi Y."/>
            <person name="Fu T."/>
            <person name="Tang G."/>
            <person name="Zhang D."/>
            <person name="Sun W.-H."/>
            <person name="Liu D.-K."/>
            <person name="Li Y."/>
            <person name="Chen G.-Z."/>
            <person name="Liu X.-D."/>
            <person name="Liao X.-Y."/>
            <person name="Jiang Y.-T."/>
            <person name="Yu X."/>
            <person name="Hao Y."/>
            <person name="Huang J."/>
            <person name="Zhao X.-W."/>
            <person name="Ke S."/>
            <person name="Chen Y.-Y."/>
            <person name="Wu W.-L."/>
            <person name="Hsu J.-L."/>
            <person name="Lin Y.-F."/>
            <person name="Huang M.-D."/>
            <person name="Li C.-Y."/>
            <person name="Huang L."/>
            <person name="Wang Z.-W."/>
            <person name="Zhao X."/>
            <person name="Zhong W.-Y."/>
            <person name="Peng D.-H."/>
            <person name="Ahmad S."/>
            <person name="Lan S."/>
            <person name="Zhang J.-S."/>
            <person name="Tsai W.-C."/>
            <person name="Van De Peer Y."/>
            <person name="Liu Z.-J."/>
        </authorList>
    </citation>
    <scope>NUCLEOTIDE SEQUENCE</scope>
    <source>
        <strain evidence="2">CP</strain>
        <tissue evidence="2">Leaves</tissue>
    </source>
</reference>
<dbReference type="Proteomes" id="UP001180020">
    <property type="component" value="Unassembled WGS sequence"/>
</dbReference>
<dbReference type="AlphaFoldDB" id="A0AAV9ECC1"/>
<accession>A0AAV9ECC1</accession>
<feature type="region of interest" description="Disordered" evidence="1">
    <location>
        <begin position="149"/>
        <end position="176"/>
    </location>
</feature>